<evidence type="ECO:0000313" key="3">
    <source>
        <dbReference type="EMBL" id="SDC21381.1"/>
    </source>
</evidence>
<dbReference type="Proteomes" id="UP000199494">
    <property type="component" value="Unassembled WGS sequence"/>
</dbReference>
<dbReference type="PANTHER" id="PTHR30055:SF158">
    <property type="entry name" value="POSSIBLE TRANSCRIPTIONAL REGULATORY PROTEIN (PROBABLY TETR-FAMILY)"/>
    <property type="match status" value="1"/>
</dbReference>
<evidence type="ECO:0000256" key="2">
    <source>
        <dbReference type="SAM" id="MobiDB-lite"/>
    </source>
</evidence>
<dbReference type="InterPro" id="IPR001647">
    <property type="entry name" value="HTH_TetR"/>
</dbReference>
<dbReference type="AlphaFoldDB" id="A0A1G6JRV0"/>
<dbReference type="SUPFAM" id="SSF48498">
    <property type="entry name" value="Tetracyclin repressor-like, C-terminal domain"/>
    <property type="match status" value="1"/>
</dbReference>
<feature type="compositionally biased region" description="Basic and acidic residues" evidence="2">
    <location>
        <begin position="1"/>
        <end position="11"/>
    </location>
</feature>
<dbReference type="PANTHER" id="PTHR30055">
    <property type="entry name" value="HTH-TYPE TRANSCRIPTIONAL REGULATOR RUTR"/>
    <property type="match status" value="1"/>
</dbReference>
<gene>
    <name evidence="3" type="ORF">SAMN05421630_101837</name>
</gene>
<protein>
    <submittedName>
        <fullName evidence="3">DNA-binding transcriptional regulator, AcrR family</fullName>
    </submittedName>
</protein>
<dbReference type="SUPFAM" id="SSF46689">
    <property type="entry name" value="Homeodomain-like"/>
    <property type="match status" value="1"/>
</dbReference>
<dbReference type="InterPro" id="IPR036271">
    <property type="entry name" value="Tet_transcr_reg_TetR-rel_C_sf"/>
</dbReference>
<organism evidence="3 4">
    <name type="scientific">Prauserella marina</name>
    <dbReference type="NCBI Taxonomy" id="530584"/>
    <lineage>
        <taxon>Bacteria</taxon>
        <taxon>Bacillati</taxon>
        <taxon>Actinomycetota</taxon>
        <taxon>Actinomycetes</taxon>
        <taxon>Pseudonocardiales</taxon>
        <taxon>Pseudonocardiaceae</taxon>
        <taxon>Prauserella</taxon>
    </lineage>
</organism>
<feature type="region of interest" description="Disordered" evidence="2">
    <location>
        <begin position="1"/>
        <end position="28"/>
    </location>
</feature>
<dbReference type="InterPro" id="IPR009057">
    <property type="entry name" value="Homeodomain-like_sf"/>
</dbReference>
<dbReference type="PROSITE" id="PS50977">
    <property type="entry name" value="HTH_TETR_2"/>
    <property type="match status" value="1"/>
</dbReference>
<keyword evidence="4" id="KW-1185">Reference proteome</keyword>
<sequence>MKAMTHDDSTDRTTPVATERGSGRRLGRAERREQIIDAATRAFAEAGGFAQAGLADVASAAGVTRMILYRHFDSKTELYRAAIDRAAERLHAAAVVDGEMDDESVARVFRWARSEPDAFRLLFRHAAREPEFRDDIDELKAAMIARVRPYLEETITGEPWQAWAAQFSTLVIIEAVMAWLDAGAPGGDDAIHRILRSVDSAIESIGSG</sequence>
<dbReference type="STRING" id="530584.SAMN05421630_101837"/>
<proteinExistence type="predicted"/>
<dbReference type="GO" id="GO:0000976">
    <property type="term" value="F:transcription cis-regulatory region binding"/>
    <property type="evidence" value="ECO:0007669"/>
    <property type="project" value="TreeGrafter"/>
</dbReference>
<dbReference type="GO" id="GO:0003700">
    <property type="term" value="F:DNA-binding transcription factor activity"/>
    <property type="evidence" value="ECO:0007669"/>
    <property type="project" value="TreeGrafter"/>
</dbReference>
<reference evidence="3 4" key="1">
    <citation type="submission" date="2016-10" db="EMBL/GenBank/DDBJ databases">
        <authorList>
            <person name="de Groot N.N."/>
        </authorList>
    </citation>
    <scope>NUCLEOTIDE SEQUENCE [LARGE SCALE GENOMIC DNA]</scope>
    <source>
        <strain evidence="3 4">CGMCC 4.5506</strain>
    </source>
</reference>
<evidence type="ECO:0000313" key="4">
    <source>
        <dbReference type="Proteomes" id="UP000199494"/>
    </source>
</evidence>
<evidence type="ECO:0000256" key="1">
    <source>
        <dbReference type="ARBA" id="ARBA00023125"/>
    </source>
</evidence>
<dbReference type="EMBL" id="FMZE01000001">
    <property type="protein sequence ID" value="SDC21381.1"/>
    <property type="molecule type" value="Genomic_DNA"/>
</dbReference>
<dbReference type="Pfam" id="PF00440">
    <property type="entry name" value="TetR_N"/>
    <property type="match status" value="1"/>
</dbReference>
<keyword evidence="1 3" id="KW-0238">DNA-binding</keyword>
<accession>A0A1G6JRV0</accession>
<name>A0A1G6JRV0_9PSEU</name>
<dbReference type="Gene3D" id="1.10.357.10">
    <property type="entry name" value="Tetracycline Repressor, domain 2"/>
    <property type="match status" value="1"/>
</dbReference>
<dbReference type="InterPro" id="IPR050109">
    <property type="entry name" value="HTH-type_TetR-like_transc_reg"/>
</dbReference>